<protein>
    <submittedName>
        <fullName evidence="3">HTH domain-containing protein</fullName>
    </submittedName>
</protein>
<evidence type="ECO:0000259" key="1">
    <source>
        <dbReference type="Pfam" id="PF04326"/>
    </source>
</evidence>
<evidence type="ECO:0000313" key="4">
    <source>
        <dbReference type="Proteomes" id="UP000253141"/>
    </source>
</evidence>
<dbReference type="Gene3D" id="1.10.10.10">
    <property type="entry name" value="Winged helix-like DNA-binding domain superfamily/Winged helix DNA-binding domain"/>
    <property type="match status" value="1"/>
</dbReference>
<evidence type="ECO:0000259" key="2">
    <source>
        <dbReference type="Pfam" id="PF08279"/>
    </source>
</evidence>
<dbReference type="PANTHER" id="PTHR30595:SF6">
    <property type="entry name" value="SCHLAFEN ALBA-2 DOMAIN-CONTAINING PROTEIN"/>
    <property type="match status" value="1"/>
</dbReference>
<sequence length="442" mass="50002">MNAENQNTEWKESWRDEYLKWICGFANAQGGTIVIGKNDGGDIVGVSDAAKLMEDIPNKVRDVLGIVVDVNRHQQNGLEYLEITVEPYPYPVNYKGQYHYRSGSTKQELKGAALNKFILQKTGRHWDSVPVLNVTINDLDSRAFDNFRKRATRSKRVEESVLGEKNEALLEHLRLTENQHLKRAAVLLFHPDPERFITGAYIKIGFFENQVDLLYQDEIHGTLFEQVEKTMDLLLTKYMRAIVSYEGIGRIETYLFPEAALREALLNAVAHKDYSSGNPIQIKVYDHKLSLWNTGHIPEGWSVEKFLNIHSSSPNNPDIANTFFRAGMIESWGRGIYKIINECEKAHVPAPTYEFYWGGIEVHFTAVKSSVKSSVKGSEKSSEKILKLVSDNNQMTIAELALAVGISTRAIEKQISKLKNSKQLARIGGDNGGYWQVLNPTP</sequence>
<dbReference type="InterPro" id="IPR007421">
    <property type="entry name" value="Schlafen_AlbA_2_dom"/>
</dbReference>
<evidence type="ECO:0000313" key="3">
    <source>
        <dbReference type="EMBL" id="RDB04494.1"/>
    </source>
</evidence>
<proteinExistence type="predicted"/>
<dbReference type="EMBL" id="QPIW01000016">
    <property type="protein sequence ID" value="RDB04494.1"/>
    <property type="molecule type" value="Genomic_DNA"/>
</dbReference>
<name>A0A369IBA1_9BACT</name>
<dbReference type="PANTHER" id="PTHR30595">
    <property type="entry name" value="GLPR-RELATED TRANSCRIPTIONAL REPRESSOR"/>
    <property type="match status" value="1"/>
</dbReference>
<dbReference type="Pfam" id="PF13749">
    <property type="entry name" value="HATPase_c_4"/>
    <property type="match status" value="1"/>
</dbReference>
<dbReference type="Pfam" id="PF04326">
    <property type="entry name" value="SLFN_AlbA_2"/>
    <property type="match status" value="1"/>
</dbReference>
<dbReference type="Gene3D" id="3.30.565.60">
    <property type="match status" value="1"/>
</dbReference>
<dbReference type="InterPro" id="IPR038475">
    <property type="entry name" value="RecG_C_sf"/>
</dbReference>
<reference evidence="3 4" key="1">
    <citation type="submission" date="2018-07" db="EMBL/GenBank/DDBJ databases">
        <title>Genome analysis of Runella aurantiaca.</title>
        <authorList>
            <person name="Yang X."/>
        </authorList>
    </citation>
    <scope>NUCLEOTIDE SEQUENCE [LARGE SCALE GENOMIC DNA]</scope>
    <source>
        <strain evidence="3 4">YX9</strain>
    </source>
</reference>
<dbReference type="InterPro" id="IPR036390">
    <property type="entry name" value="WH_DNA-bd_sf"/>
</dbReference>
<dbReference type="Gene3D" id="3.30.950.30">
    <property type="entry name" value="Schlafen, AAA domain"/>
    <property type="match status" value="1"/>
</dbReference>
<feature type="domain" description="Helix-turn-helix type 11" evidence="2">
    <location>
        <begin position="383"/>
        <end position="434"/>
    </location>
</feature>
<keyword evidence="4" id="KW-1185">Reference proteome</keyword>
<feature type="domain" description="Schlafen AlbA-2" evidence="1">
    <location>
        <begin position="4"/>
        <end position="109"/>
    </location>
</feature>
<gene>
    <name evidence="3" type="ORF">DVG78_18285</name>
</gene>
<organism evidence="3 4">
    <name type="scientific">Runella aurantiaca</name>
    <dbReference type="NCBI Taxonomy" id="2282308"/>
    <lineage>
        <taxon>Bacteria</taxon>
        <taxon>Pseudomonadati</taxon>
        <taxon>Bacteroidota</taxon>
        <taxon>Cytophagia</taxon>
        <taxon>Cytophagales</taxon>
        <taxon>Spirosomataceae</taxon>
        <taxon>Runella</taxon>
    </lineage>
</organism>
<dbReference type="OrthoDB" id="9807907at2"/>
<dbReference type="InterPro" id="IPR013196">
    <property type="entry name" value="HTH_11"/>
</dbReference>
<dbReference type="Proteomes" id="UP000253141">
    <property type="component" value="Unassembled WGS sequence"/>
</dbReference>
<dbReference type="InterPro" id="IPR036388">
    <property type="entry name" value="WH-like_DNA-bd_sf"/>
</dbReference>
<dbReference type="InterPro" id="IPR038461">
    <property type="entry name" value="Schlafen_AlbA_2_dom_sf"/>
</dbReference>
<accession>A0A369IBA1</accession>
<dbReference type="Pfam" id="PF08279">
    <property type="entry name" value="HTH_11"/>
    <property type="match status" value="1"/>
</dbReference>
<dbReference type="AlphaFoldDB" id="A0A369IBA1"/>
<comment type="caution">
    <text evidence="3">The sequence shown here is derived from an EMBL/GenBank/DDBJ whole genome shotgun (WGS) entry which is preliminary data.</text>
</comment>
<dbReference type="SUPFAM" id="SSF46785">
    <property type="entry name" value="Winged helix' DNA-binding domain"/>
    <property type="match status" value="1"/>
</dbReference>